<feature type="region of interest" description="Disordered" evidence="1">
    <location>
        <begin position="1"/>
        <end position="62"/>
    </location>
</feature>
<reference evidence="3" key="1">
    <citation type="submission" date="2015-08" db="EMBL/GenBank/DDBJ databases">
        <title>Complete Genome Sequence of Azospirillum thiophilum BV-S.</title>
        <authorList>
            <person name="Fomenkov A."/>
            <person name="Vincze T."/>
            <person name="Grabovich M."/>
            <person name="Dubinina G."/>
            <person name="Orlova M."/>
            <person name="Belousova E."/>
            <person name="Roberts R.J."/>
        </authorList>
    </citation>
    <scope>NUCLEOTIDE SEQUENCE [LARGE SCALE GENOMIC DNA]</scope>
    <source>
        <strain evidence="3">BV-S</strain>
    </source>
</reference>
<proteinExistence type="predicted"/>
<evidence type="ECO:0000313" key="2">
    <source>
        <dbReference type="EMBL" id="ALG75763.1"/>
    </source>
</evidence>
<organism evidence="2 3">
    <name type="scientific">Azospirillum thiophilum</name>
    <dbReference type="NCBI Taxonomy" id="528244"/>
    <lineage>
        <taxon>Bacteria</taxon>
        <taxon>Pseudomonadati</taxon>
        <taxon>Pseudomonadota</taxon>
        <taxon>Alphaproteobacteria</taxon>
        <taxon>Rhodospirillales</taxon>
        <taxon>Azospirillaceae</taxon>
        <taxon>Azospirillum</taxon>
    </lineage>
</organism>
<dbReference type="RefSeq" id="WP_045586331.1">
    <property type="nucleotide sequence ID" value="NZ_CP012408.1"/>
</dbReference>
<dbReference type="AlphaFoldDB" id="A0AAC8W612"/>
<gene>
    <name evidence="2" type="ORF">AL072_33095</name>
</gene>
<evidence type="ECO:0000313" key="3">
    <source>
        <dbReference type="Proteomes" id="UP000069935"/>
    </source>
</evidence>
<dbReference type="KEGG" id="ati:AL072_33095"/>
<dbReference type="EMBL" id="CP012408">
    <property type="protein sequence ID" value="ALG75763.1"/>
    <property type="molecule type" value="Genomic_DNA"/>
</dbReference>
<feature type="compositionally biased region" description="Basic and acidic residues" evidence="1">
    <location>
        <begin position="1"/>
        <end position="26"/>
    </location>
</feature>
<reference evidence="2 3" key="2">
    <citation type="journal article" date="2016" name="Genome Announc.">
        <title>Complete Genome Sequence of a Strain of Azospirillum thiophilum Isolated from a Sulfide Spring.</title>
        <authorList>
            <person name="Fomenkov A."/>
            <person name="Vincze T."/>
            <person name="Grabovich M."/>
            <person name="Anton B.P."/>
            <person name="Dubinina G."/>
            <person name="Orlova M."/>
            <person name="Belousova E."/>
            <person name="Roberts R.J."/>
        </authorList>
    </citation>
    <scope>NUCLEOTIDE SEQUENCE [LARGE SCALE GENOMIC DNA]</scope>
    <source>
        <strain evidence="2 3">BV-S</strain>
    </source>
</reference>
<name>A0AAC8W612_9PROT</name>
<protein>
    <submittedName>
        <fullName evidence="2">Uncharacterized protein</fullName>
    </submittedName>
</protein>
<evidence type="ECO:0000256" key="1">
    <source>
        <dbReference type="SAM" id="MobiDB-lite"/>
    </source>
</evidence>
<accession>A0AAC8W612</accession>
<feature type="region of interest" description="Disordered" evidence="1">
    <location>
        <begin position="118"/>
        <end position="162"/>
    </location>
</feature>
<dbReference type="Proteomes" id="UP000069935">
    <property type="component" value="Chromosome 8"/>
</dbReference>
<sequence>MHAVDGLKRSLEADDHADDEQHHGLYDDAGVTTAPGAAIMTTATPIPEGEMPPRGNAHDVSERGRDIMRRLRARAAAKGLPAPDLTDDLDLRRRIYRAARRIEDARARRGDVKPFLLDEEPRGRWRHLRPSDLSAEQRQSWRGAQVPAEFAAPKSLMDDDAA</sequence>
<keyword evidence="3" id="KW-1185">Reference proteome</keyword>